<dbReference type="GO" id="GO:0005829">
    <property type="term" value="C:cytosol"/>
    <property type="evidence" value="ECO:0007669"/>
    <property type="project" value="TreeGrafter"/>
</dbReference>
<dbReference type="Pfam" id="PF00551">
    <property type="entry name" value="Formyl_trans_N"/>
    <property type="match status" value="1"/>
</dbReference>
<keyword evidence="4" id="KW-1185">Reference proteome</keyword>
<accession>A0A5B9P5Q8</accession>
<dbReference type="InterPro" id="IPR002376">
    <property type="entry name" value="Formyl_transf_N"/>
</dbReference>
<dbReference type="SUPFAM" id="SSF53328">
    <property type="entry name" value="Formyltransferase"/>
    <property type="match status" value="1"/>
</dbReference>
<protein>
    <submittedName>
        <fullName evidence="3">Bifunctional polymyxin resistance protein ArnA</fullName>
    </submittedName>
</protein>
<dbReference type="Proteomes" id="UP000322214">
    <property type="component" value="Chromosome"/>
</dbReference>
<dbReference type="Gene3D" id="3.40.50.12230">
    <property type="match status" value="1"/>
</dbReference>
<dbReference type="AlphaFoldDB" id="A0A5B9P5Q8"/>
<dbReference type="PANTHER" id="PTHR11138">
    <property type="entry name" value="METHIONYL-TRNA FORMYLTRANSFERASE"/>
    <property type="match status" value="1"/>
</dbReference>
<dbReference type="STRING" id="980251.GCA_001642875_04672"/>
<dbReference type="InterPro" id="IPR036477">
    <property type="entry name" value="Formyl_transf_N_sf"/>
</dbReference>
<reference evidence="3 4" key="1">
    <citation type="submission" date="2019-08" db="EMBL/GenBank/DDBJ databases">
        <title>Deep-cultivation of Planctomycetes and their phenomic and genomic characterization uncovers novel biology.</title>
        <authorList>
            <person name="Wiegand S."/>
            <person name="Jogler M."/>
            <person name="Boedeker C."/>
            <person name="Pinto D."/>
            <person name="Vollmers J."/>
            <person name="Rivas-Marin E."/>
            <person name="Kohn T."/>
            <person name="Peeters S.H."/>
            <person name="Heuer A."/>
            <person name="Rast P."/>
            <person name="Oberbeckmann S."/>
            <person name="Bunk B."/>
            <person name="Jeske O."/>
            <person name="Meyerdierks A."/>
            <person name="Storesund J.E."/>
            <person name="Kallscheuer N."/>
            <person name="Luecker S."/>
            <person name="Lage O.M."/>
            <person name="Pohl T."/>
            <person name="Merkel B.J."/>
            <person name="Hornburger P."/>
            <person name="Mueller R.-W."/>
            <person name="Bruemmer F."/>
            <person name="Labrenz M."/>
            <person name="Spormann A.M."/>
            <person name="Op den Camp H."/>
            <person name="Overmann J."/>
            <person name="Amann R."/>
            <person name="Jetten M.S.M."/>
            <person name="Mascher T."/>
            <person name="Medema M.H."/>
            <person name="Devos D.P."/>
            <person name="Kaster A.-K."/>
            <person name="Ovreas L."/>
            <person name="Rohde M."/>
            <person name="Galperin M.Y."/>
            <person name="Jogler C."/>
        </authorList>
    </citation>
    <scope>NUCLEOTIDE SEQUENCE [LARGE SCALE GENOMIC DNA]</scope>
    <source>
        <strain evidence="3 4">FC18</strain>
    </source>
</reference>
<evidence type="ECO:0000259" key="2">
    <source>
        <dbReference type="Pfam" id="PF18216"/>
    </source>
</evidence>
<feature type="domain" description="Formyl transferase N-terminal" evidence="1">
    <location>
        <begin position="1"/>
        <end position="170"/>
    </location>
</feature>
<evidence type="ECO:0000313" key="3">
    <source>
        <dbReference type="EMBL" id="QEG20312.1"/>
    </source>
</evidence>
<sequence length="250" mass="27459">MKVVCFANNTVGLESVRHLRKAGTEIVALVVHEPAKQKRTTEIIAAANLPQENIFTASQLSDAATLEQIAALKPECGLSAFFGYILKQPTIDLFPRGIVNLHTSLLPLHRGSYPNVWTIVDQTAAGATMHLVDKGVDTGPILAQNQIPLFPDDTGLSLNQRLETAAVELLQSNWSKFVSGELQPLPQDDSLASLHRASDTANIDRIDLDATVRAGDLIDVLRARTFPPHRGAYFEVDGQRYFLELKIEKE</sequence>
<gene>
    <name evidence="3" type="primary">arnA</name>
    <name evidence="3" type="ORF">MFFC18_01590</name>
</gene>
<dbReference type="GO" id="GO:0004479">
    <property type="term" value="F:methionyl-tRNA formyltransferase activity"/>
    <property type="evidence" value="ECO:0007669"/>
    <property type="project" value="TreeGrafter"/>
</dbReference>
<evidence type="ECO:0000313" key="4">
    <source>
        <dbReference type="Proteomes" id="UP000322214"/>
    </source>
</evidence>
<dbReference type="PANTHER" id="PTHR11138:SF5">
    <property type="entry name" value="METHIONYL-TRNA FORMYLTRANSFERASE, MITOCHONDRIAL"/>
    <property type="match status" value="1"/>
</dbReference>
<dbReference type="Pfam" id="PF18216">
    <property type="entry name" value="N_formyltrans_C"/>
    <property type="match status" value="1"/>
</dbReference>
<feature type="domain" description="N-formyltransferase dimerization C-terminal" evidence="2">
    <location>
        <begin position="199"/>
        <end position="249"/>
    </location>
</feature>
<name>A0A5B9P5Q8_9BACT</name>
<organism evidence="3 4">
    <name type="scientific">Mariniblastus fucicola</name>
    <dbReference type="NCBI Taxonomy" id="980251"/>
    <lineage>
        <taxon>Bacteria</taxon>
        <taxon>Pseudomonadati</taxon>
        <taxon>Planctomycetota</taxon>
        <taxon>Planctomycetia</taxon>
        <taxon>Pirellulales</taxon>
        <taxon>Pirellulaceae</taxon>
        <taxon>Mariniblastus</taxon>
    </lineage>
</organism>
<proteinExistence type="predicted"/>
<dbReference type="KEGG" id="mff:MFFC18_01590"/>
<evidence type="ECO:0000259" key="1">
    <source>
        <dbReference type="Pfam" id="PF00551"/>
    </source>
</evidence>
<dbReference type="EMBL" id="CP042912">
    <property type="protein sequence ID" value="QEG20312.1"/>
    <property type="molecule type" value="Genomic_DNA"/>
</dbReference>
<dbReference type="InterPro" id="IPR040660">
    <property type="entry name" value="N_formyltrans_C"/>
</dbReference>